<reference evidence="3 4" key="1">
    <citation type="submission" date="2015-11" db="EMBL/GenBank/DDBJ databases">
        <title>Genomic analysis of 38 Legionella species identifies large and diverse effector repertoires.</title>
        <authorList>
            <person name="Burstein D."/>
            <person name="Amaro F."/>
            <person name="Zusman T."/>
            <person name="Lifshitz Z."/>
            <person name="Cohen O."/>
            <person name="Gilbert J.A."/>
            <person name="Pupko T."/>
            <person name="Shuman H.A."/>
            <person name="Segal G."/>
        </authorList>
    </citation>
    <scope>NUCLEOTIDE SEQUENCE [LARGE SCALE GENOMIC DNA]</scope>
    <source>
        <strain evidence="3 4">ATCC 49508</strain>
    </source>
</reference>
<dbReference type="PATRIC" id="fig|45076.6.peg.679"/>
<comment type="caution">
    <text evidence="3">The sequence shown here is derived from an EMBL/GenBank/DDBJ whole genome shotgun (WGS) entry which is preliminary data.</text>
</comment>
<dbReference type="InterPro" id="IPR003675">
    <property type="entry name" value="Rce1/LyrA-like_dom"/>
</dbReference>
<feature type="domain" description="CAAX prenyl protease 2/Lysostaphin resistance protein A-like" evidence="2">
    <location>
        <begin position="92"/>
        <end position="188"/>
    </location>
</feature>
<dbReference type="OrthoDB" id="9799666at2"/>
<dbReference type="GO" id="GO:0004175">
    <property type="term" value="F:endopeptidase activity"/>
    <property type="evidence" value="ECO:0007669"/>
    <property type="project" value="UniProtKB-ARBA"/>
</dbReference>
<feature type="transmembrane region" description="Helical" evidence="1">
    <location>
        <begin position="90"/>
        <end position="111"/>
    </location>
</feature>
<organism evidence="3 4">
    <name type="scientific">Legionella worsleiensis</name>
    <dbReference type="NCBI Taxonomy" id="45076"/>
    <lineage>
        <taxon>Bacteria</taxon>
        <taxon>Pseudomonadati</taxon>
        <taxon>Pseudomonadota</taxon>
        <taxon>Gammaproteobacteria</taxon>
        <taxon>Legionellales</taxon>
        <taxon>Legionellaceae</taxon>
        <taxon>Legionella</taxon>
    </lineage>
</organism>
<keyword evidence="1" id="KW-0472">Membrane</keyword>
<dbReference type="EMBL" id="LNZC01000004">
    <property type="protein sequence ID" value="KTD81580.1"/>
    <property type="molecule type" value="Genomic_DNA"/>
</dbReference>
<name>A0A0W1AJN2_9GAMM</name>
<evidence type="ECO:0000259" key="2">
    <source>
        <dbReference type="Pfam" id="PF02517"/>
    </source>
</evidence>
<keyword evidence="4" id="KW-1185">Reference proteome</keyword>
<proteinExistence type="predicted"/>
<evidence type="ECO:0000313" key="4">
    <source>
        <dbReference type="Proteomes" id="UP000054662"/>
    </source>
</evidence>
<evidence type="ECO:0000256" key="1">
    <source>
        <dbReference type="SAM" id="Phobius"/>
    </source>
</evidence>
<keyword evidence="1" id="KW-0812">Transmembrane</keyword>
<dbReference type="RefSeq" id="WP_058492447.1">
    <property type="nucleotide sequence ID" value="NZ_CBCRUR010000006.1"/>
</dbReference>
<dbReference type="Proteomes" id="UP000054662">
    <property type="component" value="Unassembled WGS sequence"/>
</dbReference>
<keyword evidence="3" id="KW-0645">Protease</keyword>
<dbReference type="AlphaFoldDB" id="A0A0W1AJN2"/>
<evidence type="ECO:0000313" key="3">
    <source>
        <dbReference type="EMBL" id="KTD81580.1"/>
    </source>
</evidence>
<dbReference type="Pfam" id="PF02517">
    <property type="entry name" value="Rce1-like"/>
    <property type="match status" value="1"/>
</dbReference>
<keyword evidence="1" id="KW-1133">Transmembrane helix</keyword>
<protein>
    <submittedName>
        <fullName evidence="3">CAAX amino terminal protease self-immunity</fullName>
    </submittedName>
</protein>
<keyword evidence="3" id="KW-0378">Hydrolase</keyword>
<dbReference type="GO" id="GO:0080120">
    <property type="term" value="P:CAAX-box protein maturation"/>
    <property type="evidence" value="ECO:0007669"/>
    <property type="project" value="UniProtKB-ARBA"/>
</dbReference>
<dbReference type="GO" id="GO:0006508">
    <property type="term" value="P:proteolysis"/>
    <property type="evidence" value="ECO:0007669"/>
    <property type="project" value="UniProtKB-KW"/>
</dbReference>
<feature type="transmembrane region" description="Helical" evidence="1">
    <location>
        <begin position="50"/>
        <end position="70"/>
    </location>
</feature>
<gene>
    <name evidence="3" type="ORF">Lwor_0618</name>
</gene>
<accession>A0A0W1AJN2</accession>
<sequence>MMKFFGKEPKLAIKTREENSDNVLLEPCALIASEPPHSLSDAHKNFVKEVLLGAVCAAVLLPIGLTISYIEYNLRLVLERPWGERTDLGALDFWFVLSACIYSPLIEELIFRGILTRGIRSLLETTSINQSSAKAISAASSALLFATAHSYGSVSSRFFSALAAELLVHKTEGRLTAAVANHMTHNAIITASVALFSR</sequence>